<name>A0A2N5H7W1_9BACI</name>
<dbReference type="OrthoDB" id="9805070at2"/>
<organism evidence="2 3">
    <name type="scientific">Neobacillus cucumis</name>
    <dbReference type="NCBI Taxonomy" id="1740721"/>
    <lineage>
        <taxon>Bacteria</taxon>
        <taxon>Bacillati</taxon>
        <taxon>Bacillota</taxon>
        <taxon>Bacilli</taxon>
        <taxon>Bacillales</taxon>
        <taxon>Bacillaceae</taxon>
        <taxon>Neobacillus</taxon>
    </lineage>
</organism>
<dbReference type="AlphaFoldDB" id="A0A2N5H7W1"/>
<dbReference type="Gene3D" id="2.70.70.10">
    <property type="entry name" value="Glucose Permease (Domain IIA)"/>
    <property type="match status" value="1"/>
</dbReference>
<sequence>MRDYIKRFLIAILMALCVSLLFLGGKHSQAATIKSAVVINGHWIWPADGIISDTYGTRQGRHKGIDIAGRIDTPILAVEDGVVEKSYYSNTYGNVVFIKHPSHFVTVYAHLNRRNVSKDQLIKQGDIIGKMGRTGQATGTHLHFEAHQLEWRYDKKYALDPEVVLGKADVGEWVQAGIASRGDSVLAASSQLHSQQNNSIQGTGKKEKYIVKVGDTLSSIAERKNTSVIEVKNLNQLTTDLIKPNQILIVPSLH</sequence>
<gene>
    <name evidence="2" type="ORF">CVD27_23425</name>
</gene>
<dbReference type="SMART" id="SM00257">
    <property type="entry name" value="LysM"/>
    <property type="match status" value="1"/>
</dbReference>
<dbReference type="Gene3D" id="3.10.350.10">
    <property type="entry name" value="LysM domain"/>
    <property type="match status" value="1"/>
</dbReference>
<dbReference type="PROSITE" id="PS51782">
    <property type="entry name" value="LYSM"/>
    <property type="match status" value="1"/>
</dbReference>
<comment type="caution">
    <text evidence="2">The sequence shown here is derived from an EMBL/GenBank/DDBJ whole genome shotgun (WGS) entry which is preliminary data.</text>
</comment>
<dbReference type="GO" id="GO:0004222">
    <property type="term" value="F:metalloendopeptidase activity"/>
    <property type="evidence" value="ECO:0007669"/>
    <property type="project" value="TreeGrafter"/>
</dbReference>
<protein>
    <submittedName>
        <fullName evidence="2">Peptidase M23</fullName>
    </submittedName>
</protein>
<dbReference type="InterPro" id="IPR036779">
    <property type="entry name" value="LysM_dom_sf"/>
</dbReference>
<dbReference type="EMBL" id="PGVE01000090">
    <property type="protein sequence ID" value="PLS01614.1"/>
    <property type="molecule type" value="Genomic_DNA"/>
</dbReference>
<reference evidence="2 3" key="1">
    <citation type="submission" date="2017-11" db="EMBL/GenBank/DDBJ databases">
        <title>Comparitive Functional Genomics of Dry Heat Resistant strains isolated from the Viking Spacecraft.</title>
        <authorList>
            <person name="Seuylemezian A."/>
            <person name="Cooper K."/>
            <person name="Vaishampayan P."/>
        </authorList>
    </citation>
    <scope>NUCLEOTIDE SEQUENCE [LARGE SCALE GENOMIC DNA]</scope>
    <source>
        <strain evidence="2 3">V32-6</strain>
    </source>
</reference>
<dbReference type="InterPro" id="IPR050570">
    <property type="entry name" value="Cell_wall_metabolism_enzyme"/>
</dbReference>
<dbReference type="PANTHER" id="PTHR21666">
    <property type="entry name" value="PEPTIDASE-RELATED"/>
    <property type="match status" value="1"/>
</dbReference>
<dbReference type="Pfam" id="PF01476">
    <property type="entry name" value="LysM"/>
    <property type="match status" value="1"/>
</dbReference>
<dbReference type="CDD" id="cd12797">
    <property type="entry name" value="M23_peptidase"/>
    <property type="match status" value="1"/>
</dbReference>
<feature type="domain" description="LysM" evidence="1">
    <location>
        <begin position="207"/>
        <end position="250"/>
    </location>
</feature>
<keyword evidence="3" id="KW-1185">Reference proteome</keyword>
<evidence type="ECO:0000313" key="2">
    <source>
        <dbReference type="EMBL" id="PLS01614.1"/>
    </source>
</evidence>
<dbReference type="InterPro" id="IPR018392">
    <property type="entry name" value="LysM"/>
</dbReference>
<dbReference type="RefSeq" id="WP_101650930.1">
    <property type="nucleotide sequence ID" value="NZ_PGVE01000090.1"/>
</dbReference>
<dbReference type="PANTHER" id="PTHR21666:SF290">
    <property type="entry name" value="PEPTIDASE M23 DOMAIN PROTEIN"/>
    <property type="match status" value="1"/>
</dbReference>
<dbReference type="SUPFAM" id="SSF54106">
    <property type="entry name" value="LysM domain"/>
    <property type="match status" value="1"/>
</dbReference>
<dbReference type="Proteomes" id="UP000234950">
    <property type="component" value="Unassembled WGS sequence"/>
</dbReference>
<dbReference type="InterPro" id="IPR011055">
    <property type="entry name" value="Dup_hybrid_motif"/>
</dbReference>
<dbReference type="CDD" id="cd00118">
    <property type="entry name" value="LysM"/>
    <property type="match status" value="1"/>
</dbReference>
<accession>A0A2N5H7W1</accession>
<dbReference type="Pfam" id="PF01551">
    <property type="entry name" value="Peptidase_M23"/>
    <property type="match status" value="1"/>
</dbReference>
<evidence type="ECO:0000313" key="3">
    <source>
        <dbReference type="Proteomes" id="UP000234950"/>
    </source>
</evidence>
<dbReference type="InterPro" id="IPR016047">
    <property type="entry name" value="M23ase_b-sheet_dom"/>
</dbReference>
<proteinExistence type="predicted"/>
<dbReference type="SUPFAM" id="SSF51261">
    <property type="entry name" value="Duplicated hybrid motif"/>
    <property type="match status" value="1"/>
</dbReference>
<evidence type="ECO:0000259" key="1">
    <source>
        <dbReference type="PROSITE" id="PS51782"/>
    </source>
</evidence>